<name>A0A820D4M7_9BILA</name>
<gene>
    <name evidence="1" type="ORF">FNK824_LOCUS37643</name>
</gene>
<sequence>KLMSFKVPVRIELNDDHLMPIFGLALCQAAST</sequence>
<comment type="caution">
    <text evidence="1">The sequence shown here is derived from an EMBL/GenBank/DDBJ whole genome shotgun (WGS) entry which is preliminary data.</text>
</comment>
<accession>A0A820D4M7</accession>
<evidence type="ECO:0000313" key="2">
    <source>
        <dbReference type="Proteomes" id="UP000663874"/>
    </source>
</evidence>
<dbReference type="AlphaFoldDB" id="A0A820D4M7"/>
<evidence type="ECO:0000313" key="1">
    <source>
        <dbReference type="EMBL" id="CAF4229517.1"/>
    </source>
</evidence>
<organism evidence="1 2">
    <name type="scientific">Rotaria sordida</name>
    <dbReference type="NCBI Taxonomy" id="392033"/>
    <lineage>
        <taxon>Eukaryota</taxon>
        <taxon>Metazoa</taxon>
        <taxon>Spiralia</taxon>
        <taxon>Gnathifera</taxon>
        <taxon>Rotifera</taxon>
        <taxon>Eurotatoria</taxon>
        <taxon>Bdelloidea</taxon>
        <taxon>Philodinida</taxon>
        <taxon>Philodinidae</taxon>
        <taxon>Rotaria</taxon>
    </lineage>
</organism>
<feature type="non-terminal residue" evidence="1">
    <location>
        <position position="1"/>
    </location>
</feature>
<dbReference type="Proteomes" id="UP000663874">
    <property type="component" value="Unassembled WGS sequence"/>
</dbReference>
<dbReference type="EMBL" id="CAJOBE010019513">
    <property type="protein sequence ID" value="CAF4229517.1"/>
    <property type="molecule type" value="Genomic_DNA"/>
</dbReference>
<proteinExistence type="predicted"/>
<protein>
    <submittedName>
        <fullName evidence="1">Uncharacterized protein</fullName>
    </submittedName>
</protein>
<reference evidence="1" key="1">
    <citation type="submission" date="2021-02" db="EMBL/GenBank/DDBJ databases">
        <authorList>
            <person name="Nowell W R."/>
        </authorList>
    </citation>
    <scope>NUCLEOTIDE SEQUENCE</scope>
</reference>